<keyword evidence="8" id="KW-1185">Reference proteome</keyword>
<proteinExistence type="inferred from homology"/>
<keyword evidence="5 6" id="KW-0472">Membrane</keyword>
<dbReference type="GO" id="GO:0061668">
    <property type="term" value="P:mitochondrial ribosome assembly"/>
    <property type="evidence" value="ECO:0007669"/>
    <property type="project" value="TreeGrafter"/>
</dbReference>
<comment type="caution">
    <text evidence="7">The sequence shown here is derived from an EMBL/GenBank/DDBJ whole genome shotgun (WGS) entry which is preliminary data.</text>
</comment>
<feature type="transmembrane region" description="Helical" evidence="6">
    <location>
        <begin position="65"/>
        <end position="85"/>
    </location>
</feature>
<dbReference type="PANTHER" id="PTHR11266:SF8">
    <property type="entry name" value="MPV17-LIKE PROTEIN 2"/>
    <property type="match status" value="1"/>
</dbReference>
<keyword evidence="3 6" id="KW-0812">Transmembrane</keyword>
<evidence type="ECO:0000256" key="3">
    <source>
        <dbReference type="ARBA" id="ARBA00022692"/>
    </source>
</evidence>
<accession>A0AAV1J677</accession>
<evidence type="ECO:0000256" key="1">
    <source>
        <dbReference type="ARBA" id="ARBA00004141"/>
    </source>
</evidence>
<dbReference type="AlphaFoldDB" id="A0AAV1J677"/>
<gene>
    <name evidence="7" type="ORF">LNINA_LOCUS4682</name>
</gene>
<evidence type="ECO:0000313" key="8">
    <source>
        <dbReference type="Proteomes" id="UP001497472"/>
    </source>
</evidence>
<evidence type="ECO:0000313" key="7">
    <source>
        <dbReference type="EMBL" id="CAK1544984.1"/>
    </source>
</evidence>
<evidence type="ECO:0008006" key="9">
    <source>
        <dbReference type="Google" id="ProtNLM"/>
    </source>
</evidence>
<dbReference type="PANTHER" id="PTHR11266">
    <property type="entry name" value="PEROXISOMAL MEMBRANE PROTEIN 2, PXMP2 MPV17"/>
    <property type="match status" value="1"/>
</dbReference>
<evidence type="ECO:0000256" key="6">
    <source>
        <dbReference type="RuleBase" id="RU363053"/>
    </source>
</evidence>
<feature type="transmembrane region" description="Helical" evidence="6">
    <location>
        <begin position="27"/>
        <end position="45"/>
    </location>
</feature>
<dbReference type="Pfam" id="PF04117">
    <property type="entry name" value="Mpv17_PMP22"/>
    <property type="match status" value="1"/>
</dbReference>
<dbReference type="GO" id="GO:0005739">
    <property type="term" value="C:mitochondrion"/>
    <property type="evidence" value="ECO:0007669"/>
    <property type="project" value="TreeGrafter"/>
</dbReference>
<dbReference type="InterPro" id="IPR007248">
    <property type="entry name" value="Mpv17_PMP22"/>
</dbReference>
<feature type="transmembrane region" description="Helical" evidence="6">
    <location>
        <begin position="106"/>
        <end position="123"/>
    </location>
</feature>
<reference evidence="7 8" key="1">
    <citation type="submission" date="2023-11" db="EMBL/GenBank/DDBJ databases">
        <authorList>
            <person name="Okamura Y."/>
        </authorList>
    </citation>
    <scope>NUCLEOTIDE SEQUENCE [LARGE SCALE GENOMIC DNA]</scope>
</reference>
<protein>
    <recommendedName>
        <fullName evidence="9">Mpv17-like protein 2</fullName>
    </recommendedName>
</protein>
<comment type="subcellular location">
    <subcellularLocation>
        <location evidence="1">Membrane</location>
        <topology evidence="1">Multi-pass membrane protein</topology>
    </subcellularLocation>
</comment>
<sequence>MTLRRLFNKGYKTYQSAAKRAFNRKNLFYTNVLLSIGLSTTGDFLEQNFELYVKEIDKYDYGRTTQMALSGMTTGIICHNWYIFLDKIIIGRTFDMVIKKLLLDQFICSPIVIMSFFATVAIFEEQPLENFTDEVKDKFWILYKAEWYVWPPAQIINFYFLPTKYRVLYDNTISLGYDVYTSHIKHYKTQKHKEENNNETTKW</sequence>
<name>A0AAV1J677_9NEOP</name>
<dbReference type="GO" id="GO:0016020">
    <property type="term" value="C:membrane"/>
    <property type="evidence" value="ECO:0007669"/>
    <property type="project" value="UniProtKB-SubCell"/>
</dbReference>
<evidence type="ECO:0000256" key="2">
    <source>
        <dbReference type="ARBA" id="ARBA00006824"/>
    </source>
</evidence>
<dbReference type="EMBL" id="CAVLEF010000006">
    <property type="protein sequence ID" value="CAK1544984.1"/>
    <property type="molecule type" value="Genomic_DNA"/>
</dbReference>
<dbReference type="Proteomes" id="UP001497472">
    <property type="component" value="Unassembled WGS sequence"/>
</dbReference>
<evidence type="ECO:0000256" key="4">
    <source>
        <dbReference type="ARBA" id="ARBA00022989"/>
    </source>
</evidence>
<organism evidence="7 8">
    <name type="scientific">Leptosia nina</name>
    <dbReference type="NCBI Taxonomy" id="320188"/>
    <lineage>
        <taxon>Eukaryota</taxon>
        <taxon>Metazoa</taxon>
        <taxon>Ecdysozoa</taxon>
        <taxon>Arthropoda</taxon>
        <taxon>Hexapoda</taxon>
        <taxon>Insecta</taxon>
        <taxon>Pterygota</taxon>
        <taxon>Neoptera</taxon>
        <taxon>Endopterygota</taxon>
        <taxon>Lepidoptera</taxon>
        <taxon>Glossata</taxon>
        <taxon>Ditrysia</taxon>
        <taxon>Papilionoidea</taxon>
        <taxon>Pieridae</taxon>
        <taxon>Pierinae</taxon>
        <taxon>Leptosia</taxon>
    </lineage>
</organism>
<evidence type="ECO:0000256" key="5">
    <source>
        <dbReference type="ARBA" id="ARBA00023136"/>
    </source>
</evidence>
<comment type="similarity">
    <text evidence="2 6">Belongs to the peroxisomal membrane protein PXMP2/4 family.</text>
</comment>
<keyword evidence="4 6" id="KW-1133">Transmembrane helix</keyword>